<gene>
    <name evidence="2" type="ORF">ASPZODRAFT_128298</name>
</gene>
<dbReference type="GeneID" id="34608449"/>
<comment type="similarity">
    <text evidence="1">Belongs to the glutaredoxin family.</text>
</comment>
<dbReference type="PROSITE" id="PS51354">
    <property type="entry name" value="GLUTAREDOXIN_2"/>
    <property type="match status" value="1"/>
</dbReference>
<dbReference type="OrthoDB" id="429967at2759"/>
<organism evidence="2 3">
    <name type="scientific">Penicilliopsis zonata CBS 506.65</name>
    <dbReference type="NCBI Taxonomy" id="1073090"/>
    <lineage>
        <taxon>Eukaryota</taxon>
        <taxon>Fungi</taxon>
        <taxon>Dikarya</taxon>
        <taxon>Ascomycota</taxon>
        <taxon>Pezizomycotina</taxon>
        <taxon>Eurotiomycetes</taxon>
        <taxon>Eurotiomycetidae</taxon>
        <taxon>Eurotiales</taxon>
        <taxon>Aspergillaceae</taxon>
        <taxon>Penicilliopsis</taxon>
    </lineage>
</organism>
<dbReference type="PANTHER" id="PTHR33558:SF1">
    <property type="entry name" value="GLUTAREDOXIN-LIKE PROTEIN C5ORF63 HOMOLOG"/>
    <property type="match status" value="1"/>
</dbReference>
<dbReference type="EMBL" id="KV878337">
    <property type="protein sequence ID" value="OJJ49769.1"/>
    <property type="molecule type" value="Genomic_DNA"/>
</dbReference>
<evidence type="ECO:0000256" key="1">
    <source>
        <dbReference type="RuleBase" id="RU363082"/>
    </source>
</evidence>
<dbReference type="Gene3D" id="3.40.30.10">
    <property type="entry name" value="Glutaredoxin"/>
    <property type="match status" value="1"/>
</dbReference>
<dbReference type="Proteomes" id="UP000184188">
    <property type="component" value="Unassembled WGS sequence"/>
</dbReference>
<dbReference type="Pfam" id="PF05768">
    <property type="entry name" value="Glrx-like"/>
    <property type="match status" value="1"/>
</dbReference>
<dbReference type="InterPro" id="IPR036249">
    <property type="entry name" value="Thioredoxin-like_sf"/>
</dbReference>
<keyword evidence="1" id="KW-0813">Transport</keyword>
<name>A0A1L9SRD8_9EURO</name>
<keyword evidence="3" id="KW-1185">Reference proteome</keyword>
<dbReference type="PANTHER" id="PTHR33558">
    <property type="entry name" value="GLUTAREDOXIN-LIKE PROTEIN C5ORF63 HOMOLOG"/>
    <property type="match status" value="1"/>
</dbReference>
<accession>A0A1L9SRD8</accession>
<reference evidence="3" key="1">
    <citation type="journal article" date="2017" name="Genome Biol.">
        <title>Comparative genomics reveals high biological diversity and specific adaptations in the industrially and medically important fungal genus Aspergillus.</title>
        <authorList>
            <person name="de Vries R.P."/>
            <person name="Riley R."/>
            <person name="Wiebenga A."/>
            <person name="Aguilar-Osorio G."/>
            <person name="Amillis S."/>
            <person name="Uchima C.A."/>
            <person name="Anderluh G."/>
            <person name="Asadollahi M."/>
            <person name="Askin M."/>
            <person name="Barry K."/>
            <person name="Battaglia E."/>
            <person name="Bayram O."/>
            <person name="Benocci T."/>
            <person name="Braus-Stromeyer S.A."/>
            <person name="Caldana C."/>
            <person name="Canovas D."/>
            <person name="Cerqueira G.C."/>
            <person name="Chen F."/>
            <person name="Chen W."/>
            <person name="Choi C."/>
            <person name="Clum A."/>
            <person name="Dos Santos R.A."/>
            <person name="Damasio A.R."/>
            <person name="Diallinas G."/>
            <person name="Emri T."/>
            <person name="Fekete E."/>
            <person name="Flipphi M."/>
            <person name="Freyberg S."/>
            <person name="Gallo A."/>
            <person name="Gournas C."/>
            <person name="Habgood R."/>
            <person name="Hainaut M."/>
            <person name="Harispe M.L."/>
            <person name="Henrissat B."/>
            <person name="Hilden K.S."/>
            <person name="Hope R."/>
            <person name="Hossain A."/>
            <person name="Karabika E."/>
            <person name="Karaffa L."/>
            <person name="Karanyi Z."/>
            <person name="Krasevec N."/>
            <person name="Kuo A."/>
            <person name="Kusch H."/>
            <person name="LaButti K."/>
            <person name="Lagendijk E.L."/>
            <person name="Lapidus A."/>
            <person name="Levasseur A."/>
            <person name="Lindquist E."/>
            <person name="Lipzen A."/>
            <person name="Logrieco A.F."/>
            <person name="MacCabe A."/>
            <person name="Maekelae M.R."/>
            <person name="Malavazi I."/>
            <person name="Melin P."/>
            <person name="Meyer V."/>
            <person name="Mielnichuk N."/>
            <person name="Miskei M."/>
            <person name="Molnar A.P."/>
            <person name="Mule G."/>
            <person name="Ngan C.Y."/>
            <person name="Orejas M."/>
            <person name="Orosz E."/>
            <person name="Ouedraogo J.P."/>
            <person name="Overkamp K.M."/>
            <person name="Park H.-S."/>
            <person name="Perrone G."/>
            <person name="Piumi F."/>
            <person name="Punt P.J."/>
            <person name="Ram A.F."/>
            <person name="Ramon A."/>
            <person name="Rauscher S."/>
            <person name="Record E."/>
            <person name="Riano-Pachon D.M."/>
            <person name="Robert V."/>
            <person name="Roehrig J."/>
            <person name="Ruller R."/>
            <person name="Salamov A."/>
            <person name="Salih N.S."/>
            <person name="Samson R.A."/>
            <person name="Sandor E."/>
            <person name="Sanguinetti M."/>
            <person name="Schuetze T."/>
            <person name="Sepcic K."/>
            <person name="Shelest E."/>
            <person name="Sherlock G."/>
            <person name="Sophianopoulou V."/>
            <person name="Squina F.M."/>
            <person name="Sun H."/>
            <person name="Susca A."/>
            <person name="Todd R.B."/>
            <person name="Tsang A."/>
            <person name="Unkles S.E."/>
            <person name="van de Wiele N."/>
            <person name="van Rossen-Uffink D."/>
            <person name="Oliveira J.V."/>
            <person name="Vesth T.C."/>
            <person name="Visser J."/>
            <person name="Yu J.-H."/>
            <person name="Zhou M."/>
            <person name="Andersen M.R."/>
            <person name="Archer D.B."/>
            <person name="Baker S.E."/>
            <person name="Benoit I."/>
            <person name="Brakhage A.A."/>
            <person name="Braus G.H."/>
            <person name="Fischer R."/>
            <person name="Frisvad J.C."/>
            <person name="Goldman G.H."/>
            <person name="Houbraken J."/>
            <person name="Oakley B."/>
            <person name="Pocsi I."/>
            <person name="Scazzocchio C."/>
            <person name="Seiboth B."/>
            <person name="vanKuyk P.A."/>
            <person name="Wortman J."/>
            <person name="Dyer P.S."/>
            <person name="Grigoriev I.V."/>
        </authorList>
    </citation>
    <scope>NUCLEOTIDE SEQUENCE [LARGE SCALE GENOMIC DNA]</scope>
    <source>
        <strain evidence="3">CBS 506.65</strain>
    </source>
</reference>
<proteinExistence type="inferred from homology"/>
<evidence type="ECO:0000313" key="3">
    <source>
        <dbReference type="Proteomes" id="UP000184188"/>
    </source>
</evidence>
<dbReference type="InterPro" id="IPR008554">
    <property type="entry name" value="Glutaredoxin-like"/>
</dbReference>
<dbReference type="SUPFAM" id="SSF52833">
    <property type="entry name" value="Thioredoxin-like"/>
    <property type="match status" value="1"/>
</dbReference>
<protein>
    <recommendedName>
        <fullName evidence="1">Glutaredoxin-like protein</fullName>
    </recommendedName>
</protein>
<keyword evidence="1" id="KW-0249">Electron transport</keyword>
<dbReference type="InterPro" id="IPR052565">
    <property type="entry name" value="Glutaredoxin-like_YDR286C"/>
</dbReference>
<evidence type="ECO:0000313" key="2">
    <source>
        <dbReference type="EMBL" id="OJJ49769.1"/>
    </source>
</evidence>
<dbReference type="AlphaFoldDB" id="A0A1L9SRD8"/>
<sequence>MIPTRALFSQPARVILFTRAGCGLCDTAKRAVLQLHQRRPFDYSELDIMTPANKAWKDVYEFDVPVLHVESGNAASGALEPKKLFHRFTEQEVESLVDEAEKI</sequence>
<dbReference type="VEuPathDB" id="FungiDB:ASPZODRAFT_128298"/>
<dbReference type="RefSeq" id="XP_022584279.1">
    <property type="nucleotide sequence ID" value="XM_022721984.1"/>
</dbReference>